<dbReference type="EMBL" id="JACXWA010000061">
    <property type="protein sequence ID" value="MBD3870427.1"/>
    <property type="molecule type" value="Genomic_DNA"/>
</dbReference>
<keyword evidence="3" id="KW-0067">ATP-binding</keyword>
<comment type="caution">
    <text evidence="3">The sequence shown here is derived from an EMBL/GenBank/DDBJ whole genome shotgun (WGS) entry which is preliminary data.</text>
</comment>
<reference evidence="3 4" key="1">
    <citation type="submission" date="2020-08" db="EMBL/GenBank/DDBJ databases">
        <title>Acidobacteriota in marine sediments use diverse sulfur dissimilation pathways.</title>
        <authorList>
            <person name="Wasmund K."/>
        </authorList>
    </citation>
    <scope>NUCLEOTIDE SEQUENCE [LARGE SCALE GENOMIC DNA]</scope>
    <source>
        <strain evidence="3">MAG AM3-A</strain>
    </source>
</reference>
<dbReference type="PANTHER" id="PTHR42734:SF5">
    <property type="entry name" value="IRON TRANSPORT SYSTEM ATP-BINDING PROTEIN HI_0361-RELATED"/>
    <property type="match status" value="1"/>
</dbReference>
<dbReference type="PANTHER" id="PTHR42734">
    <property type="entry name" value="METAL TRANSPORT SYSTEM ATP-BINDING PROTEIN TM_0124-RELATED"/>
    <property type="match status" value="1"/>
</dbReference>
<sequence length="85" mass="9072">PFQGVDAPTERAIIEVLDDLADAGKTIIVVHHDLQTIPEYFDAVLLLNVRAIDSGPVEEVFTEENLRLTFGGRVGVLAASGAGEV</sequence>
<dbReference type="InterPro" id="IPR050153">
    <property type="entry name" value="Metal_Ion_Import_ABC"/>
</dbReference>
<name>A0A8J6Y572_9BACT</name>
<dbReference type="SUPFAM" id="SSF52540">
    <property type="entry name" value="P-loop containing nucleoside triphosphate hydrolases"/>
    <property type="match status" value="1"/>
</dbReference>
<evidence type="ECO:0000313" key="4">
    <source>
        <dbReference type="Proteomes" id="UP000598633"/>
    </source>
</evidence>
<dbReference type="GO" id="GO:0005524">
    <property type="term" value="F:ATP binding"/>
    <property type="evidence" value="ECO:0007669"/>
    <property type="project" value="UniProtKB-KW"/>
</dbReference>
<dbReference type="Gene3D" id="3.40.50.300">
    <property type="entry name" value="P-loop containing nucleotide triphosphate hydrolases"/>
    <property type="match status" value="1"/>
</dbReference>
<accession>A0A8J6Y572</accession>
<keyword evidence="2" id="KW-0813">Transport</keyword>
<comment type="similarity">
    <text evidence="1">Belongs to the ABC transporter superfamily.</text>
</comment>
<keyword evidence="3" id="KW-0547">Nucleotide-binding</keyword>
<dbReference type="InterPro" id="IPR027417">
    <property type="entry name" value="P-loop_NTPase"/>
</dbReference>
<dbReference type="Proteomes" id="UP000598633">
    <property type="component" value="Unassembled WGS sequence"/>
</dbReference>
<proteinExistence type="inferred from homology"/>
<organism evidence="3 4">
    <name type="scientific">Candidatus Sulfomarinibacter kjeldsenii</name>
    <dbReference type="NCBI Taxonomy" id="2885994"/>
    <lineage>
        <taxon>Bacteria</taxon>
        <taxon>Pseudomonadati</taxon>
        <taxon>Acidobacteriota</taxon>
        <taxon>Thermoanaerobaculia</taxon>
        <taxon>Thermoanaerobaculales</taxon>
        <taxon>Candidatus Sulfomarinibacteraceae</taxon>
        <taxon>Candidatus Sulfomarinibacter</taxon>
    </lineage>
</organism>
<gene>
    <name evidence="3" type="ORF">IFJ97_03580</name>
</gene>
<feature type="non-terminal residue" evidence="3">
    <location>
        <position position="1"/>
    </location>
</feature>
<evidence type="ECO:0000256" key="2">
    <source>
        <dbReference type="ARBA" id="ARBA00022448"/>
    </source>
</evidence>
<evidence type="ECO:0000313" key="3">
    <source>
        <dbReference type="EMBL" id="MBD3870427.1"/>
    </source>
</evidence>
<protein>
    <submittedName>
        <fullName evidence="3">Manganese ABC transporter ATP-binding protein</fullName>
    </submittedName>
</protein>
<evidence type="ECO:0000256" key="1">
    <source>
        <dbReference type="ARBA" id="ARBA00005417"/>
    </source>
</evidence>
<dbReference type="AlphaFoldDB" id="A0A8J6Y572"/>